<reference evidence="1" key="1">
    <citation type="submission" date="2014-05" db="EMBL/GenBank/DDBJ databases">
        <authorList>
            <person name="Chronopoulou M."/>
        </authorList>
    </citation>
    <scope>NUCLEOTIDE SEQUENCE</scope>
    <source>
        <tissue evidence="1">Whole organism</tissue>
    </source>
</reference>
<proteinExistence type="predicted"/>
<organism evidence="1">
    <name type="scientific">Lepeophtheirus salmonis</name>
    <name type="common">Salmon louse</name>
    <name type="synonym">Caligus salmonis</name>
    <dbReference type="NCBI Taxonomy" id="72036"/>
    <lineage>
        <taxon>Eukaryota</taxon>
        <taxon>Metazoa</taxon>
        <taxon>Ecdysozoa</taxon>
        <taxon>Arthropoda</taxon>
        <taxon>Crustacea</taxon>
        <taxon>Multicrustacea</taxon>
        <taxon>Hexanauplia</taxon>
        <taxon>Copepoda</taxon>
        <taxon>Siphonostomatoida</taxon>
        <taxon>Caligidae</taxon>
        <taxon>Lepeophtheirus</taxon>
    </lineage>
</organism>
<dbReference type="EMBL" id="HACA01007723">
    <property type="protein sequence ID" value="CDW25084.1"/>
    <property type="molecule type" value="Transcribed_RNA"/>
</dbReference>
<dbReference type="AlphaFoldDB" id="A0A0K2TGF8"/>
<name>A0A0K2TGF8_LEPSM</name>
<protein>
    <submittedName>
        <fullName evidence="1">Uncharacterized protein</fullName>
    </submittedName>
</protein>
<sequence length="38" mass="4539">MRCQHRNNEKIHSSICVPQCYLYTYICTRIIDVVTHLS</sequence>
<accession>A0A0K2TGF8</accession>
<evidence type="ECO:0000313" key="1">
    <source>
        <dbReference type="EMBL" id="CDW25084.1"/>
    </source>
</evidence>